<evidence type="ECO:0000313" key="1">
    <source>
        <dbReference type="EMBL" id="JAD48424.1"/>
    </source>
</evidence>
<sequence>MHKMYVTSIASPYLNRARSKQHKSSLLSIVSPYLSAIFRSIILDGTSTLHLFSVISPLSTGCNLRVCRTAHHI</sequence>
<reference evidence="1" key="2">
    <citation type="journal article" date="2015" name="Data Brief">
        <title>Shoot transcriptome of the giant reed, Arundo donax.</title>
        <authorList>
            <person name="Barrero R.A."/>
            <person name="Guerrero F.D."/>
            <person name="Moolhuijzen P."/>
            <person name="Goolsby J.A."/>
            <person name="Tidwell J."/>
            <person name="Bellgard S.E."/>
            <person name="Bellgard M.I."/>
        </authorList>
    </citation>
    <scope>NUCLEOTIDE SEQUENCE</scope>
    <source>
        <tissue evidence="1">Shoot tissue taken approximately 20 cm above the soil surface</tissue>
    </source>
</reference>
<name>A0A0A9A9R7_ARUDO</name>
<dbReference type="EMBL" id="GBRH01249471">
    <property type="protein sequence ID" value="JAD48424.1"/>
    <property type="molecule type" value="Transcribed_RNA"/>
</dbReference>
<protein>
    <submittedName>
        <fullName evidence="1">Uncharacterized protein</fullName>
    </submittedName>
</protein>
<dbReference type="AlphaFoldDB" id="A0A0A9A9R7"/>
<accession>A0A0A9A9R7</accession>
<reference evidence="1" key="1">
    <citation type="submission" date="2014-09" db="EMBL/GenBank/DDBJ databases">
        <authorList>
            <person name="Magalhaes I.L.F."/>
            <person name="Oliveira U."/>
            <person name="Santos F.R."/>
            <person name="Vidigal T.H.D.A."/>
            <person name="Brescovit A.D."/>
            <person name="Santos A.J."/>
        </authorList>
    </citation>
    <scope>NUCLEOTIDE SEQUENCE</scope>
    <source>
        <tissue evidence="1">Shoot tissue taken approximately 20 cm above the soil surface</tissue>
    </source>
</reference>
<proteinExistence type="predicted"/>
<organism evidence="1">
    <name type="scientific">Arundo donax</name>
    <name type="common">Giant reed</name>
    <name type="synonym">Donax arundinaceus</name>
    <dbReference type="NCBI Taxonomy" id="35708"/>
    <lineage>
        <taxon>Eukaryota</taxon>
        <taxon>Viridiplantae</taxon>
        <taxon>Streptophyta</taxon>
        <taxon>Embryophyta</taxon>
        <taxon>Tracheophyta</taxon>
        <taxon>Spermatophyta</taxon>
        <taxon>Magnoliopsida</taxon>
        <taxon>Liliopsida</taxon>
        <taxon>Poales</taxon>
        <taxon>Poaceae</taxon>
        <taxon>PACMAD clade</taxon>
        <taxon>Arundinoideae</taxon>
        <taxon>Arundineae</taxon>
        <taxon>Arundo</taxon>
    </lineage>
</organism>